<dbReference type="InterPro" id="IPR036388">
    <property type="entry name" value="WH-like_DNA-bd_sf"/>
</dbReference>
<evidence type="ECO:0000313" key="5">
    <source>
        <dbReference type="EMBL" id="CEP27191.1"/>
    </source>
</evidence>
<dbReference type="AlphaFoldDB" id="A0A068VT25"/>
<accession>A0A068VT25</accession>
<dbReference type="GO" id="GO:0003700">
    <property type="term" value="F:DNA-binding transcription factor activity"/>
    <property type="evidence" value="ECO:0007669"/>
    <property type="project" value="InterPro"/>
</dbReference>
<dbReference type="RefSeq" id="WP_013161635.1">
    <property type="nucleotide sequence ID" value="NZ_CP010341.1"/>
</dbReference>
<dbReference type="GeneID" id="61221603"/>
<dbReference type="EMBL" id="LM676429">
    <property type="protein sequence ID" value="CEP27191.1"/>
    <property type="molecule type" value="Genomic_DNA"/>
</dbReference>
<evidence type="ECO:0000259" key="4">
    <source>
        <dbReference type="PROSITE" id="PS50995"/>
    </source>
</evidence>
<dbReference type="PANTHER" id="PTHR42756:SF1">
    <property type="entry name" value="TRANSCRIPTIONAL REPRESSOR OF EMRAB OPERON"/>
    <property type="match status" value="1"/>
</dbReference>
<dbReference type="PANTHER" id="PTHR42756">
    <property type="entry name" value="TRANSCRIPTIONAL REGULATOR, MARR"/>
    <property type="match status" value="1"/>
</dbReference>
<sequence>MDQDVMGIGRQIGCQLKEVQAVLRARMDEVLRPLGLTTPQYACLTALEQTRGASNSELARRAFVTRQTMNVLLRGLEARGLVARAEEAPHGRARPVSLTGEGSALLIQAAEAVGVVVMRMVGSLDDAQRTDLHDALNSCIEALR</sequence>
<keyword evidence="1" id="KW-0805">Transcription regulation</keyword>
<evidence type="ECO:0000256" key="2">
    <source>
        <dbReference type="ARBA" id="ARBA00023125"/>
    </source>
</evidence>
<keyword evidence="2" id="KW-0238">DNA-binding</keyword>
<protein>
    <submittedName>
        <fullName evidence="5">Transcriptional regulator, MarR family</fullName>
    </submittedName>
</protein>
<evidence type="ECO:0000256" key="1">
    <source>
        <dbReference type="ARBA" id="ARBA00023015"/>
    </source>
</evidence>
<reference evidence="5" key="1">
    <citation type="submission" date="2014-08" db="EMBL/GenBank/DDBJ databases">
        <authorList>
            <person name="Falentin Helene"/>
        </authorList>
    </citation>
    <scope>NUCLEOTIDE SEQUENCE</scope>
</reference>
<dbReference type="PROSITE" id="PS50995">
    <property type="entry name" value="HTH_MARR_2"/>
    <property type="match status" value="1"/>
</dbReference>
<name>A0A068VT25_PROFF</name>
<keyword evidence="3" id="KW-0804">Transcription</keyword>
<dbReference type="SMART" id="SM00347">
    <property type="entry name" value="HTH_MARR"/>
    <property type="match status" value="1"/>
</dbReference>
<dbReference type="Gene3D" id="1.10.10.10">
    <property type="entry name" value="Winged helix-like DNA-binding domain superfamily/Winged helix DNA-binding domain"/>
    <property type="match status" value="1"/>
</dbReference>
<dbReference type="InterPro" id="IPR000835">
    <property type="entry name" value="HTH_MarR-typ"/>
</dbReference>
<evidence type="ECO:0000256" key="3">
    <source>
        <dbReference type="ARBA" id="ARBA00023163"/>
    </source>
</evidence>
<organism evidence="5">
    <name type="scientific">Propionibacterium freudenreichii subsp. freudenreichii</name>
    <dbReference type="NCBI Taxonomy" id="66712"/>
    <lineage>
        <taxon>Bacteria</taxon>
        <taxon>Bacillati</taxon>
        <taxon>Actinomycetota</taxon>
        <taxon>Actinomycetes</taxon>
        <taxon>Propionibacteriales</taxon>
        <taxon>Propionibacteriaceae</taxon>
        <taxon>Propionibacterium</taxon>
    </lineage>
</organism>
<dbReference type="Pfam" id="PF12802">
    <property type="entry name" value="MarR_2"/>
    <property type="match status" value="1"/>
</dbReference>
<dbReference type="SUPFAM" id="SSF46785">
    <property type="entry name" value="Winged helix' DNA-binding domain"/>
    <property type="match status" value="1"/>
</dbReference>
<proteinExistence type="predicted"/>
<feature type="domain" description="HTH marR-type" evidence="4">
    <location>
        <begin position="1"/>
        <end position="141"/>
    </location>
</feature>
<dbReference type="GO" id="GO:0003677">
    <property type="term" value="F:DNA binding"/>
    <property type="evidence" value="ECO:0007669"/>
    <property type="project" value="UniProtKB-KW"/>
</dbReference>
<gene>
    <name evidence="5" type="primary">marR3</name>
    <name evidence="5" type="ORF">PFCIRM138_00120</name>
</gene>
<dbReference type="InterPro" id="IPR036390">
    <property type="entry name" value="WH_DNA-bd_sf"/>
</dbReference>